<gene>
    <name evidence="1" type="ORF">N3K66_007739</name>
</gene>
<evidence type="ECO:0000313" key="1">
    <source>
        <dbReference type="EMBL" id="KAI9897883.1"/>
    </source>
</evidence>
<accession>A0ACC0UUX2</accession>
<keyword evidence="2" id="KW-1185">Reference proteome</keyword>
<organism evidence="1 2">
    <name type="scientific">Trichothecium roseum</name>
    <dbReference type="NCBI Taxonomy" id="47278"/>
    <lineage>
        <taxon>Eukaryota</taxon>
        <taxon>Fungi</taxon>
        <taxon>Dikarya</taxon>
        <taxon>Ascomycota</taxon>
        <taxon>Pezizomycotina</taxon>
        <taxon>Sordariomycetes</taxon>
        <taxon>Hypocreomycetidae</taxon>
        <taxon>Hypocreales</taxon>
        <taxon>Hypocreales incertae sedis</taxon>
        <taxon>Trichothecium</taxon>
    </lineage>
</organism>
<dbReference type="Proteomes" id="UP001163324">
    <property type="component" value="Chromosome 7"/>
</dbReference>
<comment type="caution">
    <text evidence="1">The sequence shown here is derived from an EMBL/GenBank/DDBJ whole genome shotgun (WGS) entry which is preliminary data.</text>
</comment>
<protein>
    <submittedName>
        <fullName evidence="1">Uncharacterized protein</fullName>
    </submittedName>
</protein>
<dbReference type="EMBL" id="CM047946">
    <property type="protein sequence ID" value="KAI9897883.1"/>
    <property type="molecule type" value="Genomic_DNA"/>
</dbReference>
<evidence type="ECO:0000313" key="2">
    <source>
        <dbReference type="Proteomes" id="UP001163324"/>
    </source>
</evidence>
<proteinExistence type="predicted"/>
<reference evidence="1" key="1">
    <citation type="submission" date="2022-10" db="EMBL/GenBank/DDBJ databases">
        <title>Complete Genome of Trichothecium roseum strain YXFP-22015, a Plant Pathogen Isolated from Citrus.</title>
        <authorList>
            <person name="Wang Y."/>
            <person name="Zhu L."/>
        </authorList>
    </citation>
    <scope>NUCLEOTIDE SEQUENCE</scope>
    <source>
        <strain evidence="1">YXFP-22015</strain>
    </source>
</reference>
<sequence length="714" mass="77725">MNGRLLFALAALCGHGAAATPAARADDPWSSTDWHKYVRSPASSTVKPSKVLSDRIEGDVRNPDGLLDGSVPTELRRTSEQGPPTIVVDFGLNVVGLLRIGFEGSESGGNDGSLPGLKLAFSETLEYLTDKSDYTRSYRGIYDQDKLTNGTDQIAVKNEKYTWVDQLGCKHDKQVCSDGLHGFRYVKIWLDALPSDAPYTTSLGSVSISSIELEWSAYLGTPDTFTGWFECSDEDITQWWYDGVYTVDTNTDLFLRNETEPRDAYSPTLDGKQVLFDGAKRDRDPYVGDLAVASLTSYLSHDFAEATYNVLDDLALHQRDDGWIPPASITNYTLPLFDYPLWWVVCSVDLVFYTGDTAYAEKHYEVLKKVLDDFYPSHVNPSTNLLDKARESNYGDYAFLPRSGPITYYNALHIHALQYAAQLATSTGHDDDASRWADRAAAIGPALIANNFDTAVGAFYDGGPCPDDQPGTICDVHAQDGNSLAILTAAVNATLSSRILDYWSSTARPYGNPFYDRSTLSPDENFHQRVYALISFFELSARFATPGAAASALEELRRLYGWMASHDPGVTMWEGIGSDGGSYQGAFMSYSHGWSTGVTPLLTTYVLGVKPAAPGFSRWTVCPVVVAGDLSWAKGVVPTPGGSAIKVSWVTKEEDGGDGGVVWEMQMEAPADSEGTICFPDLGLEAPKIKVDGNDVGGSTIDVKGGSHTVTISK</sequence>
<name>A0ACC0UUX2_9HYPO</name>